<dbReference type="Gene3D" id="2.60.120.10">
    <property type="entry name" value="Jelly Rolls"/>
    <property type="match status" value="1"/>
</dbReference>
<proteinExistence type="predicted"/>
<evidence type="ECO:0000313" key="2">
    <source>
        <dbReference type="Proteomes" id="UP000277204"/>
    </source>
</evidence>
<reference evidence="1 2" key="1">
    <citation type="submission" date="2018-11" db="EMBL/GenBank/DDBJ databases">
        <authorList>
            <consortium name="Pathogen Informatics"/>
        </authorList>
    </citation>
    <scope>NUCLEOTIDE SEQUENCE [LARGE SCALE GENOMIC DNA]</scope>
    <source>
        <strain evidence="1 2">Zambia</strain>
    </source>
</reference>
<dbReference type="InterPro" id="IPR014710">
    <property type="entry name" value="RmlC-like_jellyroll"/>
</dbReference>
<dbReference type="AlphaFoldDB" id="A0A183LUA4"/>
<dbReference type="InterPro" id="IPR011051">
    <property type="entry name" value="RmlC_Cupin_sf"/>
</dbReference>
<organism evidence="1 2">
    <name type="scientific">Schistosoma margrebowiei</name>
    <dbReference type="NCBI Taxonomy" id="48269"/>
    <lineage>
        <taxon>Eukaryota</taxon>
        <taxon>Metazoa</taxon>
        <taxon>Spiralia</taxon>
        <taxon>Lophotrochozoa</taxon>
        <taxon>Platyhelminthes</taxon>
        <taxon>Trematoda</taxon>
        <taxon>Digenea</taxon>
        <taxon>Strigeidida</taxon>
        <taxon>Schistosomatoidea</taxon>
        <taxon>Schistosomatidae</taxon>
        <taxon>Schistosoma</taxon>
    </lineage>
</organism>
<keyword evidence="2" id="KW-1185">Reference proteome</keyword>
<sequence>MSEFVVHRWDESIDGQLTLENMLKKLKSEVSSIILYNNLVPKFIPGTNFPEHTHNEDKLDCIVSGQLSFTMYGKEIILGPGDRLEVPRNIPHSARVVGKDPLVFVDATRKS</sequence>
<dbReference type="Pfam" id="PF07883">
    <property type="entry name" value="Cupin_2"/>
    <property type="match status" value="1"/>
</dbReference>
<dbReference type="Proteomes" id="UP000277204">
    <property type="component" value="Unassembled WGS sequence"/>
</dbReference>
<dbReference type="PANTHER" id="PTHR40112">
    <property type="entry name" value="H2HPP ISOMERASE"/>
    <property type="match status" value="1"/>
</dbReference>
<name>A0A183LUA4_9TREM</name>
<gene>
    <name evidence="1" type="ORF">SMRZ_LOCUS7380</name>
</gene>
<accession>A0A183LUA4</accession>
<dbReference type="PANTHER" id="PTHR40112:SF1">
    <property type="entry name" value="H2HPP ISOMERASE"/>
    <property type="match status" value="1"/>
</dbReference>
<evidence type="ECO:0000313" key="1">
    <source>
        <dbReference type="EMBL" id="VDO76026.1"/>
    </source>
</evidence>
<protein>
    <submittedName>
        <fullName evidence="1">Uncharacterized protein</fullName>
    </submittedName>
</protein>
<dbReference type="EMBL" id="UZAI01002966">
    <property type="protein sequence ID" value="VDO76026.1"/>
    <property type="molecule type" value="Genomic_DNA"/>
</dbReference>
<dbReference type="InterPro" id="IPR013096">
    <property type="entry name" value="Cupin_2"/>
</dbReference>
<dbReference type="InterPro" id="IPR052535">
    <property type="entry name" value="Bacilysin_H2HPP_isomerase"/>
</dbReference>
<dbReference type="SUPFAM" id="SSF51182">
    <property type="entry name" value="RmlC-like cupins"/>
    <property type="match status" value="1"/>
</dbReference>